<gene>
    <name evidence="2" type="ORF">O181_030636</name>
</gene>
<accession>A0A9Q3CTC4</accession>
<feature type="transmembrane region" description="Helical" evidence="1">
    <location>
        <begin position="64"/>
        <end position="89"/>
    </location>
</feature>
<name>A0A9Q3CTC4_9BASI</name>
<evidence type="ECO:0000313" key="2">
    <source>
        <dbReference type="EMBL" id="MBW0490921.1"/>
    </source>
</evidence>
<keyword evidence="1" id="KW-0472">Membrane</keyword>
<feature type="transmembrane region" description="Helical" evidence="1">
    <location>
        <begin position="6"/>
        <end position="24"/>
    </location>
</feature>
<dbReference type="AlphaFoldDB" id="A0A9Q3CTC4"/>
<keyword evidence="1" id="KW-1133">Transmembrane helix</keyword>
<feature type="transmembrane region" description="Helical" evidence="1">
    <location>
        <begin position="101"/>
        <end position="124"/>
    </location>
</feature>
<protein>
    <submittedName>
        <fullName evidence="2">Uncharacterized protein</fullName>
    </submittedName>
</protein>
<evidence type="ECO:0000313" key="3">
    <source>
        <dbReference type="Proteomes" id="UP000765509"/>
    </source>
</evidence>
<dbReference type="OrthoDB" id="2499719at2759"/>
<proteinExistence type="predicted"/>
<keyword evidence="1" id="KW-0812">Transmembrane</keyword>
<reference evidence="2" key="1">
    <citation type="submission" date="2021-03" db="EMBL/GenBank/DDBJ databases">
        <title>Draft genome sequence of rust myrtle Austropuccinia psidii MF-1, a brazilian biotype.</title>
        <authorList>
            <person name="Quecine M.C."/>
            <person name="Pachon D.M.R."/>
            <person name="Bonatelli M.L."/>
            <person name="Correr F.H."/>
            <person name="Franceschini L.M."/>
            <person name="Leite T.F."/>
            <person name="Margarido G.R.A."/>
            <person name="Almeida C.A."/>
            <person name="Ferrarezi J.A."/>
            <person name="Labate C.A."/>
        </authorList>
    </citation>
    <scope>NUCLEOTIDE SEQUENCE</scope>
    <source>
        <strain evidence="2">MF-1</strain>
    </source>
</reference>
<dbReference type="EMBL" id="AVOT02010817">
    <property type="protein sequence ID" value="MBW0490921.1"/>
    <property type="molecule type" value="Genomic_DNA"/>
</dbReference>
<evidence type="ECO:0000256" key="1">
    <source>
        <dbReference type="SAM" id="Phobius"/>
    </source>
</evidence>
<comment type="caution">
    <text evidence="2">The sequence shown here is derived from an EMBL/GenBank/DDBJ whole genome shotgun (WGS) entry which is preliminary data.</text>
</comment>
<organism evidence="2 3">
    <name type="scientific">Austropuccinia psidii MF-1</name>
    <dbReference type="NCBI Taxonomy" id="1389203"/>
    <lineage>
        <taxon>Eukaryota</taxon>
        <taxon>Fungi</taxon>
        <taxon>Dikarya</taxon>
        <taxon>Basidiomycota</taxon>
        <taxon>Pucciniomycotina</taxon>
        <taxon>Pucciniomycetes</taxon>
        <taxon>Pucciniales</taxon>
        <taxon>Sphaerophragmiaceae</taxon>
        <taxon>Austropuccinia</taxon>
    </lineage>
</organism>
<keyword evidence="3" id="KW-1185">Reference proteome</keyword>
<sequence>MTFLWLIGSLLLDFSIAVTLLGHLRTVPSTPLVVASALPPPSSVCPSTTLQRVPRPRAPLLSRLLTTILTTFSLTAILMFSLLILVLAMHGTEFDAELPEATGIFTALRLLATPIYAVTFLYTLNRRHWKESTLDRPATSEQHFPLGICEAQSAPYALQTERHFDKAHLNSGNQENWVKLQRLLIDLRQMQLIAFLLFASGKPTFFTVLPPSKSKTTDTKNRKKCTSQNLKTDLLSPLGQKFKKVGSCGPFRTTLSDSSWLQPSVAQAPSPVHTVENQREIGYHTSRTFSIQSHCAALNDMGIEEAPPIHAGGMSVPYCPGTAL</sequence>
<dbReference type="Proteomes" id="UP000765509">
    <property type="component" value="Unassembled WGS sequence"/>
</dbReference>